<organism evidence="2 3">
    <name type="scientific">Knufia fluminis</name>
    <dbReference type="NCBI Taxonomy" id="191047"/>
    <lineage>
        <taxon>Eukaryota</taxon>
        <taxon>Fungi</taxon>
        <taxon>Dikarya</taxon>
        <taxon>Ascomycota</taxon>
        <taxon>Pezizomycotina</taxon>
        <taxon>Eurotiomycetes</taxon>
        <taxon>Chaetothyriomycetidae</taxon>
        <taxon>Chaetothyriales</taxon>
        <taxon>Trichomeriaceae</taxon>
        <taxon>Knufia</taxon>
    </lineage>
</organism>
<protein>
    <submittedName>
        <fullName evidence="2">Uncharacterized protein</fullName>
    </submittedName>
</protein>
<feature type="region of interest" description="Disordered" evidence="1">
    <location>
        <begin position="233"/>
        <end position="426"/>
    </location>
</feature>
<feature type="compositionally biased region" description="Polar residues" evidence="1">
    <location>
        <begin position="289"/>
        <end position="316"/>
    </location>
</feature>
<feature type="compositionally biased region" description="Basic and acidic residues" evidence="1">
    <location>
        <begin position="86"/>
        <end position="101"/>
    </location>
</feature>
<feature type="compositionally biased region" description="Low complexity" evidence="1">
    <location>
        <begin position="391"/>
        <end position="401"/>
    </location>
</feature>
<feature type="compositionally biased region" description="Polar residues" evidence="1">
    <location>
        <begin position="112"/>
        <end position="121"/>
    </location>
</feature>
<feature type="region of interest" description="Disordered" evidence="1">
    <location>
        <begin position="178"/>
        <end position="206"/>
    </location>
</feature>
<feature type="compositionally biased region" description="Low complexity" evidence="1">
    <location>
        <begin position="333"/>
        <end position="342"/>
    </location>
</feature>
<keyword evidence="3" id="KW-1185">Reference proteome</keyword>
<feature type="region of interest" description="Disordered" evidence="1">
    <location>
        <begin position="24"/>
        <end position="121"/>
    </location>
</feature>
<feature type="compositionally biased region" description="Polar residues" evidence="1">
    <location>
        <begin position="343"/>
        <end position="352"/>
    </location>
</feature>
<feature type="compositionally biased region" description="Basic and acidic residues" evidence="1">
    <location>
        <begin position="46"/>
        <end position="60"/>
    </location>
</feature>
<evidence type="ECO:0000313" key="3">
    <source>
        <dbReference type="Proteomes" id="UP001316803"/>
    </source>
</evidence>
<gene>
    <name evidence="2" type="ORF">OHC33_000392</name>
</gene>
<dbReference type="Proteomes" id="UP001316803">
    <property type="component" value="Unassembled WGS sequence"/>
</dbReference>
<accession>A0AAN8I997</accession>
<sequence>MQRIVVPSVLRTARQAPLRTFVAGRRNYADTSDLGKGKQNSTSSWEGRHGEDHVLNRDNLDAQSAPSNEAREEKEQGKEGSSAVSQKDELNSNQKAKKENPEAPGPVIGMNSGRSEPNRPQASMLNSIGILQAQIDTVARQTKQILDLLYAQQSTTIGSNQPGLNANCADIEELVGRDAHDPTGGGLSENSTNHRGGLFERSTNSDDGLLSMASSISTGCDISGKTNHSLSGFGISGEHASSTKTHAPTGRMPEQRHFTAGGGLCGRNPDTPALSGIALPSSVPDKNPTDQVVTIHLSNTTSHTPGDNSDPRSLTAPTPGVFSVTERHGIGSSGNSDSNNGSTESCTATNLATAKPKSIPSTRRSKGKETIRIYDASVVDLRSPSPEATPNNNSTGTSNGNGKKRTWEGNAKYQPTVEDAPEDDEN</sequence>
<reference evidence="2 3" key="1">
    <citation type="submission" date="2022-12" db="EMBL/GenBank/DDBJ databases">
        <title>Genomic features and morphological characterization of a novel Knufia sp. strain isolated from spacecraft assembly facility.</title>
        <authorList>
            <person name="Teixeira M."/>
            <person name="Chander A.M."/>
            <person name="Stajich J.E."/>
            <person name="Venkateswaran K."/>
        </authorList>
    </citation>
    <scope>NUCLEOTIDE SEQUENCE [LARGE SCALE GENOMIC DNA]</scope>
    <source>
        <strain evidence="2 3">FJI-L2-BK-P2</strain>
    </source>
</reference>
<name>A0AAN8I997_9EURO</name>
<feature type="compositionally biased region" description="Basic and acidic residues" evidence="1">
    <location>
        <begin position="69"/>
        <end position="78"/>
    </location>
</feature>
<dbReference type="EMBL" id="JAKLMC020000001">
    <property type="protein sequence ID" value="KAK5958549.1"/>
    <property type="molecule type" value="Genomic_DNA"/>
</dbReference>
<dbReference type="AlphaFoldDB" id="A0AAN8I997"/>
<evidence type="ECO:0000256" key="1">
    <source>
        <dbReference type="SAM" id="MobiDB-lite"/>
    </source>
</evidence>
<comment type="caution">
    <text evidence="2">The sequence shown here is derived from an EMBL/GenBank/DDBJ whole genome shotgun (WGS) entry which is preliminary data.</text>
</comment>
<proteinExistence type="predicted"/>
<evidence type="ECO:0000313" key="2">
    <source>
        <dbReference type="EMBL" id="KAK5958549.1"/>
    </source>
</evidence>